<accession>A0A1T5A6H4</accession>
<name>A0A1T5A6H4_9SPHI</name>
<dbReference type="Proteomes" id="UP000190541">
    <property type="component" value="Unassembled WGS sequence"/>
</dbReference>
<organism evidence="1 2">
    <name type="scientific">Parapedobacter luteus</name>
    <dbReference type="NCBI Taxonomy" id="623280"/>
    <lineage>
        <taxon>Bacteria</taxon>
        <taxon>Pseudomonadati</taxon>
        <taxon>Bacteroidota</taxon>
        <taxon>Sphingobacteriia</taxon>
        <taxon>Sphingobacteriales</taxon>
        <taxon>Sphingobacteriaceae</taxon>
        <taxon>Parapedobacter</taxon>
    </lineage>
</organism>
<gene>
    <name evidence="1" type="ORF">SAMN05660226_00633</name>
</gene>
<sequence length="193" mass="22111">MRVSYVFFAGCGGETELNTKVILKGEVFIPANGRVYLLDYETKKKIAQAPIFRNAFTLTVDSIPADKYILKIEWRRNLTAVATESRFRPSKECYVMKTLYLDPAQDSLYRIIGPDQLSASAIDSINNGYESLTTRMKVHSEAFDTQMREKVDSLQQLYTDTYRLKKDSLTKALSYALATNNKLPLELKRRDRS</sequence>
<evidence type="ECO:0000313" key="2">
    <source>
        <dbReference type="Proteomes" id="UP000190541"/>
    </source>
</evidence>
<keyword evidence="2" id="KW-1185">Reference proteome</keyword>
<evidence type="ECO:0008006" key="3">
    <source>
        <dbReference type="Google" id="ProtNLM"/>
    </source>
</evidence>
<dbReference type="AlphaFoldDB" id="A0A1T5A6H4"/>
<reference evidence="1 2" key="1">
    <citation type="submission" date="2017-02" db="EMBL/GenBank/DDBJ databases">
        <authorList>
            <person name="Peterson S.W."/>
        </authorList>
    </citation>
    <scope>NUCLEOTIDE SEQUENCE [LARGE SCALE GENOMIC DNA]</scope>
    <source>
        <strain evidence="1 2">DSM 22899</strain>
    </source>
</reference>
<dbReference type="RefSeq" id="WP_079715342.1">
    <property type="nucleotide sequence ID" value="NZ_FUYS01000001.1"/>
</dbReference>
<proteinExistence type="predicted"/>
<evidence type="ECO:0000313" key="1">
    <source>
        <dbReference type="EMBL" id="SKB30495.1"/>
    </source>
</evidence>
<dbReference type="EMBL" id="FUYS01000001">
    <property type="protein sequence ID" value="SKB30495.1"/>
    <property type="molecule type" value="Genomic_DNA"/>
</dbReference>
<protein>
    <recommendedName>
        <fullName evidence="3">DUF4369 domain-containing protein</fullName>
    </recommendedName>
</protein>